<evidence type="ECO:0000256" key="1">
    <source>
        <dbReference type="SAM" id="Coils"/>
    </source>
</evidence>
<sequence length="172" mass="19925">MSFDDDFSEEETETGSDELLSDDNLRLPEGASPLVRLHAIRAWLARRQYETRIEIGEAALTLQRLMEDEPQMTRIRRRERTGLMERVQQTQQEMEGAQQRLNTYEEAQALLDECITHTTQGERALVEYYLTLEDLLQSDDLPSAESIATPRQQALMDVQHRVEHVSAPHEED</sequence>
<dbReference type="AlphaFoldDB" id="A0A8J3N619"/>
<gene>
    <name evidence="3" type="ORF">KSF_057650</name>
</gene>
<feature type="compositionally biased region" description="Acidic residues" evidence="2">
    <location>
        <begin position="1"/>
        <end position="21"/>
    </location>
</feature>
<feature type="coiled-coil region" evidence="1">
    <location>
        <begin position="80"/>
        <end position="107"/>
    </location>
</feature>
<dbReference type="EMBL" id="BNJK01000001">
    <property type="protein sequence ID" value="GHO95717.1"/>
    <property type="molecule type" value="Genomic_DNA"/>
</dbReference>
<accession>A0A8J3N619</accession>
<evidence type="ECO:0000313" key="3">
    <source>
        <dbReference type="EMBL" id="GHO95717.1"/>
    </source>
</evidence>
<proteinExistence type="predicted"/>
<protein>
    <submittedName>
        <fullName evidence="3">Uncharacterized protein</fullName>
    </submittedName>
</protein>
<evidence type="ECO:0000256" key="2">
    <source>
        <dbReference type="SAM" id="MobiDB-lite"/>
    </source>
</evidence>
<evidence type="ECO:0000313" key="4">
    <source>
        <dbReference type="Proteomes" id="UP000597444"/>
    </source>
</evidence>
<name>A0A8J3N619_9CHLR</name>
<keyword evidence="1" id="KW-0175">Coiled coil</keyword>
<keyword evidence="4" id="KW-1185">Reference proteome</keyword>
<feature type="region of interest" description="Disordered" evidence="2">
    <location>
        <begin position="1"/>
        <end position="25"/>
    </location>
</feature>
<dbReference type="Proteomes" id="UP000597444">
    <property type="component" value="Unassembled WGS sequence"/>
</dbReference>
<comment type="caution">
    <text evidence="3">The sequence shown here is derived from an EMBL/GenBank/DDBJ whole genome shotgun (WGS) entry which is preliminary data.</text>
</comment>
<dbReference type="RefSeq" id="WP_220206384.1">
    <property type="nucleotide sequence ID" value="NZ_BNJK01000001.1"/>
</dbReference>
<reference evidence="3" key="1">
    <citation type="submission" date="2020-10" db="EMBL/GenBank/DDBJ databases">
        <title>Taxonomic study of unclassified bacteria belonging to the class Ktedonobacteria.</title>
        <authorList>
            <person name="Yabe S."/>
            <person name="Wang C.M."/>
            <person name="Zheng Y."/>
            <person name="Sakai Y."/>
            <person name="Cavaletti L."/>
            <person name="Monciardini P."/>
            <person name="Donadio S."/>
        </authorList>
    </citation>
    <scope>NUCLEOTIDE SEQUENCE</scope>
    <source>
        <strain evidence="3">ID150040</strain>
    </source>
</reference>
<organism evidence="3 4">
    <name type="scientific">Reticulibacter mediterranei</name>
    <dbReference type="NCBI Taxonomy" id="2778369"/>
    <lineage>
        <taxon>Bacteria</taxon>
        <taxon>Bacillati</taxon>
        <taxon>Chloroflexota</taxon>
        <taxon>Ktedonobacteria</taxon>
        <taxon>Ktedonobacterales</taxon>
        <taxon>Reticulibacteraceae</taxon>
        <taxon>Reticulibacter</taxon>
    </lineage>
</organism>